<dbReference type="PANTHER" id="PTHR43280:SF34">
    <property type="entry name" value="ARAC-FAMILY TRANSCRIPTIONAL REGULATOR"/>
    <property type="match status" value="1"/>
</dbReference>
<dbReference type="SUPFAM" id="SSF51182">
    <property type="entry name" value="RmlC-like cupins"/>
    <property type="match status" value="1"/>
</dbReference>
<gene>
    <name evidence="5" type="ORF">SAMN05444714_2851</name>
</gene>
<name>A0A1I6N154_9RHOB</name>
<dbReference type="AlphaFoldDB" id="A0A1I6N154"/>
<dbReference type="SUPFAM" id="SSF46689">
    <property type="entry name" value="Homeodomain-like"/>
    <property type="match status" value="1"/>
</dbReference>
<protein>
    <submittedName>
        <fullName evidence="5">Transcriptional regulator, AraC family</fullName>
    </submittedName>
</protein>
<dbReference type="InterPro" id="IPR009057">
    <property type="entry name" value="Homeodomain-like_sf"/>
</dbReference>
<dbReference type="Pfam" id="PF02311">
    <property type="entry name" value="AraC_binding"/>
    <property type="match status" value="1"/>
</dbReference>
<dbReference type="InterPro" id="IPR018062">
    <property type="entry name" value="HTH_AraC-typ_CS"/>
</dbReference>
<dbReference type="InterPro" id="IPR011051">
    <property type="entry name" value="RmlC_Cupin_sf"/>
</dbReference>
<evidence type="ECO:0000313" key="6">
    <source>
        <dbReference type="Proteomes" id="UP000198926"/>
    </source>
</evidence>
<keyword evidence="3" id="KW-0804">Transcription</keyword>
<keyword evidence="6" id="KW-1185">Reference proteome</keyword>
<dbReference type="PROSITE" id="PS01124">
    <property type="entry name" value="HTH_ARAC_FAMILY_2"/>
    <property type="match status" value="1"/>
</dbReference>
<organism evidence="5 6">
    <name type="scientific">Yoonia litorea</name>
    <dbReference type="NCBI Taxonomy" id="1123755"/>
    <lineage>
        <taxon>Bacteria</taxon>
        <taxon>Pseudomonadati</taxon>
        <taxon>Pseudomonadota</taxon>
        <taxon>Alphaproteobacteria</taxon>
        <taxon>Rhodobacterales</taxon>
        <taxon>Paracoccaceae</taxon>
        <taxon>Yoonia</taxon>
    </lineage>
</organism>
<keyword evidence="2" id="KW-0238">DNA-binding</keyword>
<dbReference type="InterPro" id="IPR018060">
    <property type="entry name" value="HTH_AraC"/>
</dbReference>
<keyword evidence="1" id="KW-0805">Transcription regulation</keyword>
<dbReference type="OrthoDB" id="252470at2"/>
<evidence type="ECO:0000259" key="4">
    <source>
        <dbReference type="PROSITE" id="PS01124"/>
    </source>
</evidence>
<dbReference type="STRING" id="1123755.SAMN05444714_2851"/>
<dbReference type="Gene3D" id="1.10.10.60">
    <property type="entry name" value="Homeodomain-like"/>
    <property type="match status" value="1"/>
</dbReference>
<evidence type="ECO:0000256" key="1">
    <source>
        <dbReference type="ARBA" id="ARBA00023015"/>
    </source>
</evidence>
<dbReference type="InterPro" id="IPR014710">
    <property type="entry name" value="RmlC-like_jellyroll"/>
</dbReference>
<evidence type="ECO:0000313" key="5">
    <source>
        <dbReference type="EMBL" id="SFS21518.1"/>
    </source>
</evidence>
<reference evidence="5 6" key="1">
    <citation type="submission" date="2016-10" db="EMBL/GenBank/DDBJ databases">
        <authorList>
            <person name="de Groot N.N."/>
        </authorList>
    </citation>
    <scope>NUCLEOTIDE SEQUENCE [LARGE SCALE GENOMIC DNA]</scope>
    <source>
        <strain evidence="5 6">DSM 29433</strain>
    </source>
</reference>
<sequence>MIKTLRHQDILLGGAQSRLTRAPLASSRPKSLHTHDFFELFWVQNGQIRHHLSERTETLSEGDLVFIAPGQSHGLQGKGENALIVLIALHPELVIGMANRHPSMQGRLFWADKGPVRARRDMKALAALNHAAVQLEQSNNDTLSTEAFLLPLCADLTAQSFAPEVPNWLADACLAARHPDVFRDGSAGLVARTGKAHPHVSRMMRRYLGITPSDFINKIRMDYASRALTTDIEPVSAIAADCGIPNMSHFHKLFRAAHGMTPLQYRQQFQRQILQPN</sequence>
<dbReference type="Proteomes" id="UP000198926">
    <property type="component" value="Unassembled WGS sequence"/>
</dbReference>
<dbReference type="RefSeq" id="WP_090209874.1">
    <property type="nucleotide sequence ID" value="NZ_FOZM01000003.1"/>
</dbReference>
<evidence type="ECO:0000256" key="2">
    <source>
        <dbReference type="ARBA" id="ARBA00023125"/>
    </source>
</evidence>
<dbReference type="GO" id="GO:0003700">
    <property type="term" value="F:DNA-binding transcription factor activity"/>
    <property type="evidence" value="ECO:0007669"/>
    <property type="project" value="InterPro"/>
</dbReference>
<proteinExistence type="predicted"/>
<dbReference type="PROSITE" id="PS00041">
    <property type="entry name" value="HTH_ARAC_FAMILY_1"/>
    <property type="match status" value="1"/>
</dbReference>
<dbReference type="SMART" id="SM00342">
    <property type="entry name" value="HTH_ARAC"/>
    <property type="match status" value="1"/>
</dbReference>
<dbReference type="GO" id="GO:0043565">
    <property type="term" value="F:sequence-specific DNA binding"/>
    <property type="evidence" value="ECO:0007669"/>
    <property type="project" value="InterPro"/>
</dbReference>
<evidence type="ECO:0000256" key="3">
    <source>
        <dbReference type="ARBA" id="ARBA00023163"/>
    </source>
</evidence>
<dbReference type="Pfam" id="PF12833">
    <property type="entry name" value="HTH_18"/>
    <property type="match status" value="1"/>
</dbReference>
<accession>A0A1I6N154</accession>
<dbReference type="Gene3D" id="2.60.120.10">
    <property type="entry name" value="Jelly Rolls"/>
    <property type="match status" value="1"/>
</dbReference>
<dbReference type="EMBL" id="FOZM01000003">
    <property type="protein sequence ID" value="SFS21518.1"/>
    <property type="molecule type" value="Genomic_DNA"/>
</dbReference>
<feature type="domain" description="HTH araC/xylS-type" evidence="4">
    <location>
        <begin position="199"/>
        <end position="268"/>
    </location>
</feature>
<dbReference type="PANTHER" id="PTHR43280">
    <property type="entry name" value="ARAC-FAMILY TRANSCRIPTIONAL REGULATOR"/>
    <property type="match status" value="1"/>
</dbReference>
<dbReference type="InterPro" id="IPR003313">
    <property type="entry name" value="AraC-bd"/>
</dbReference>